<dbReference type="Gene3D" id="2.160.20.10">
    <property type="entry name" value="Single-stranded right-handed beta-helix, Pectin lyase-like"/>
    <property type="match status" value="1"/>
</dbReference>
<reference evidence="10" key="2">
    <citation type="submission" date="2023-06" db="EMBL/GenBank/DDBJ databases">
        <authorList>
            <person name="Ma L."/>
            <person name="Liu K.-W."/>
            <person name="Li Z."/>
            <person name="Hsiao Y.-Y."/>
            <person name="Qi Y."/>
            <person name="Fu T."/>
            <person name="Tang G."/>
            <person name="Zhang D."/>
            <person name="Sun W.-H."/>
            <person name="Liu D.-K."/>
            <person name="Li Y."/>
            <person name="Chen G.-Z."/>
            <person name="Liu X.-D."/>
            <person name="Liao X.-Y."/>
            <person name="Jiang Y.-T."/>
            <person name="Yu X."/>
            <person name="Hao Y."/>
            <person name="Huang J."/>
            <person name="Zhao X.-W."/>
            <person name="Ke S."/>
            <person name="Chen Y.-Y."/>
            <person name="Wu W.-L."/>
            <person name="Hsu J.-L."/>
            <person name="Lin Y.-F."/>
            <person name="Huang M.-D."/>
            <person name="Li C.-Y."/>
            <person name="Huang L."/>
            <person name="Wang Z.-W."/>
            <person name="Zhao X."/>
            <person name="Zhong W.-Y."/>
            <person name="Peng D.-H."/>
            <person name="Ahmad S."/>
            <person name="Lan S."/>
            <person name="Zhang J.-S."/>
            <person name="Tsai W.-C."/>
            <person name="Van De Peer Y."/>
            <person name="Liu Z.-J."/>
        </authorList>
    </citation>
    <scope>NUCLEOTIDE SEQUENCE</scope>
    <source>
        <strain evidence="10">CP</strain>
        <tissue evidence="10">Leaves</tissue>
    </source>
</reference>
<keyword evidence="4 7" id="KW-0378">Hydrolase</keyword>
<evidence type="ECO:0000256" key="7">
    <source>
        <dbReference type="RuleBase" id="RU000589"/>
    </source>
</evidence>
<comment type="caution">
    <text evidence="10">The sequence shown here is derived from an EMBL/GenBank/DDBJ whole genome shotgun (WGS) entry which is preliminary data.</text>
</comment>
<evidence type="ECO:0000313" key="11">
    <source>
        <dbReference type="Proteomes" id="UP001180020"/>
    </source>
</evidence>
<dbReference type="SUPFAM" id="SSF51126">
    <property type="entry name" value="Pectin lyase-like"/>
    <property type="match status" value="1"/>
</dbReference>
<protein>
    <recommendedName>
        <fullName evidence="7">Pectinesterase</fullName>
        <ecNumber evidence="7">3.1.1.11</ecNumber>
    </recommendedName>
</protein>
<evidence type="ECO:0000256" key="1">
    <source>
        <dbReference type="ARBA" id="ARBA00005184"/>
    </source>
</evidence>
<evidence type="ECO:0000256" key="4">
    <source>
        <dbReference type="ARBA" id="ARBA00022801"/>
    </source>
</evidence>
<dbReference type="PROSITE" id="PS00503">
    <property type="entry name" value="PECTINESTERASE_2"/>
    <property type="match status" value="1"/>
</dbReference>
<dbReference type="InterPro" id="IPR012334">
    <property type="entry name" value="Pectin_lyas_fold"/>
</dbReference>
<dbReference type="Proteomes" id="UP001180020">
    <property type="component" value="Unassembled WGS sequence"/>
</dbReference>
<dbReference type="InterPro" id="IPR035513">
    <property type="entry name" value="Invertase/methylesterase_inhib"/>
</dbReference>
<dbReference type="EMBL" id="JAUJYO010000020">
    <property type="protein sequence ID" value="KAK1285840.1"/>
    <property type="molecule type" value="Genomic_DNA"/>
</dbReference>
<keyword evidence="5 7" id="KW-0063">Aspartyl esterase</keyword>
<evidence type="ECO:0000259" key="9">
    <source>
        <dbReference type="Pfam" id="PF04043"/>
    </source>
</evidence>
<proteinExistence type="inferred from homology"/>
<dbReference type="Gene3D" id="1.20.140.40">
    <property type="entry name" value="Invertase/pectin methylesterase inhibitor family protein"/>
    <property type="match status" value="1"/>
</dbReference>
<dbReference type="GO" id="GO:0042545">
    <property type="term" value="P:cell wall modification"/>
    <property type="evidence" value="ECO:0007669"/>
    <property type="project" value="UniProtKB-UniRule"/>
</dbReference>
<dbReference type="PANTHER" id="PTHR31707">
    <property type="entry name" value="PECTINESTERASE"/>
    <property type="match status" value="1"/>
</dbReference>
<accession>A0AAV9CAE8</accession>
<sequence>MDCVQLYEEAHHRLRQLVKSGGRTTRDVDDARAWLSGALTNHRTCVDGLNESGTSSSPLLAVEPNVTAALRHALASYALTRVNQAKDNDITAWTNDMRHQSNSSALDGGGLLASWDPTQTKADVVVAQDGSGDHKTITEALSALTKRGRDRPSRVVVHVKAGVYAENVEIDVYTKNVMFVGDGIDRTIVTGNRNVLDGSTTFRSATFGVSGDGFWARDVTFENTAGPGKHQAVALRVGSDRSVFYRCSFRGYQDTLLVQSQRQFYRECHIYGTIDFIFGNAAVVLQSCDIYVRRPMEHQANMVTAQARDDPNEETGISVHASRVRAAPDLLGLEGRFRSYLGRPWKRYARTVFMKTEMEGLVDPKGWTEWSGDFAVRTLFYGEYMNSGAGSWTEKRVGWPGFHVLRDAEEAWPFTVEGFIKGGSWIPETGVPFTAGL</sequence>
<dbReference type="GO" id="GO:0004857">
    <property type="term" value="F:enzyme inhibitor activity"/>
    <property type="evidence" value="ECO:0007669"/>
    <property type="project" value="InterPro"/>
</dbReference>
<keyword evidence="11" id="KW-1185">Reference proteome</keyword>
<evidence type="ECO:0000313" key="10">
    <source>
        <dbReference type="EMBL" id="KAK1285840.1"/>
    </source>
</evidence>
<comment type="similarity">
    <text evidence="3">In the C-terminal section; belongs to the pectinesterase family.</text>
</comment>
<evidence type="ECO:0000256" key="3">
    <source>
        <dbReference type="ARBA" id="ARBA00007786"/>
    </source>
</evidence>
<dbReference type="InterPro" id="IPR011050">
    <property type="entry name" value="Pectin_lyase_fold/virulence"/>
</dbReference>
<dbReference type="EC" id="3.1.1.11" evidence="7"/>
<name>A0AAV9CAE8_ACOCL</name>
<dbReference type="GO" id="GO:0045490">
    <property type="term" value="P:pectin catabolic process"/>
    <property type="evidence" value="ECO:0007669"/>
    <property type="project" value="UniProtKB-UniRule"/>
</dbReference>
<evidence type="ECO:0000256" key="5">
    <source>
        <dbReference type="ARBA" id="ARBA00023085"/>
    </source>
</evidence>
<dbReference type="InterPro" id="IPR000070">
    <property type="entry name" value="Pectinesterase_cat"/>
</dbReference>
<dbReference type="SUPFAM" id="SSF101148">
    <property type="entry name" value="Plant invertase/pectin methylesterase inhibitor"/>
    <property type="match status" value="1"/>
</dbReference>
<dbReference type="Pfam" id="PF01095">
    <property type="entry name" value="Pectinesterase"/>
    <property type="match status" value="1"/>
</dbReference>
<feature type="domain" description="Pectinesterase inhibitor" evidence="9">
    <location>
        <begin position="2"/>
        <end position="62"/>
    </location>
</feature>
<comment type="catalytic activity">
    <reaction evidence="7">
        <text>[(1-&gt;4)-alpha-D-galacturonosyl methyl ester](n) + n H2O = [(1-&gt;4)-alpha-D-galacturonosyl](n) + n methanol + n H(+)</text>
        <dbReference type="Rhea" id="RHEA:22380"/>
        <dbReference type="Rhea" id="RHEA-COMP:14570"/>
        <dbReference type="Rhea" id="RHEA-COMP:14573"/>
        <dbReference type="ChEBI" id="CHEBI:15377"/>
        <dbReference type="ChEBI" id="CHEBI:15378"/>
        <dbReference type="ChEBI" id="CHEBI:17790"/>
        <dbReference type="ChEBI" id="CHEBI:140522"/>
        <dbReference type="ChEBI" id="CHEBI:140523"/>
        <dbReference type="EC" id="3.1.1.11"/>
    </reaction>
</comment>
<comment type="pathway">
    <text evidence="1 7">Glycan metabolism; pectin degradation; 2-dehydro-3-deoxy-D-gluconate from pectin: step 1/5.</text>
</comment>
<organism evidence="10 11">
    <name type="scientific">Acorus calamus</name>
    <name type="common">Sweet flag</name>
    <dbReference type="NCBI Taxonomy" id="4465"/>
    <lineage>
        <taxon>Eukaryota</taxon>
        <taxon>Viridiplantae</taxon>
        <taxon>Streptophyta</taxon>
        <taxon>Embryophyta</taxon>
        <taxon>Tracheophyta</taxon>
        <taxon>Spermatophyta</taxon>
        <taxon>Magnoliopsida</taxon>
        <taxon>Liliopsida</taxon>
        <taxon>Acoraceae</taxon>
        <taxon>Acorus</taxon>
    </lineage>
</organism>
<dbReference type="GO" id="GO:0030599">
    <property type="term" value="F:pectinesterase activity"/>
    <property type="evidence" value="ECO:0007669"/>
    <property type="project" value="UniProtKB-UniRule"/>
</dbReference>
<dbReference type="AlphaFoldDB" id="A0AAV9CAE8"/>
<dbReference type="Pfam" id="PF04043">
    <property type="entry name" value="PMEI"/>
    <property type="match status" value="1"/>
</dbReference>
<comment type="similarity">
    <text evidence="2">In the N-terminal section; belongs to the PMEI family.</text>
</comment>
<reference evidence="10" key="1">
    <citation type="journal article" date="2023" name="Nat. Commun.">
        <title>Diploid and tetraploid genomes of Acorus and the evolution of monocots.</title>
        <authorList>
            <person name="Ma L."/>
            <person name="Liu K.W."/>
            <person name="Li Z."/>
            <person name="Hsiao Y.Y."/>
            <person name="Qi Y."/>
            <person name="Fu T."/>
            <person name="Tang G.D."/>
            <person name="Zhang D."/>
            <person name="Sun W.H."/>
            <person name="Liu D.K."/>
            <person name="Li Y."/>
            <person name="Chen G.Z."/>
            <person name="Liu X.D."/>
            <person name="Liao X.Y."/>
            <person name="Jiang Y.T."/>
            <person name="Yu X."/>
            <person name="Hao Y."/>
            <person name="Huang J."/>
            <person name="Zhao X.W."/>
            <person name="Ke S."/>
            <person name="Chen Y.Y."/>
            <person name="Wu W.L."/>
            <person name="Hsu J.L."/>
            <person name="Lin Y.F."/>
            <person name="Huang M.D."/>
            <person name="Li C.Y."/>
            <person name="Huang L."/>
            <person name="Wang Z.W."/>
            <person name="Zhao X."/>
            <person name="Zhong W.Y."/>
            <person name="Peng D.H."/>
            <person name="Ahmad S."/>
            <person name="Lan S."/>
            <person name="Zhang J.S."/>
            <person name="Tsai W.C."/>
            <person name="Van de Peer Y."/>
            <person name="Liu Z.J."/>
        </authorList>
    </citation>
    <scope>NUCLEOTIDE SEQUENCE</scope>
    <source>
        <strain evidence="10">CP</strain>
    </source>
</reference>
<feature type="domain" description="Pectinesterase catalytic" evidence="8">
    <location>
        <begin position="123"/>
        <end position="422"/>
    </location>
</feature>
<dbReference type="InterPro" id="IPR033131">
    <property type="entry name" value="Pectinesterase_Asp_AS"/>
</dbReference>
<dbReference type="InterPro" id="IPR006501">
    <property type="entry name" value="Pectinesterase_inhib_dom"/>
</dbReference>
<feature type="active site" evidence="6">
    <location>
        <position position="275"/>
    </location>
</feature>
<evidence type="ECO:0000256" key="2">
    <source>
        <dbReference type="ARBA" id="ARBA00006027"/>
    </source>
</evidence>
<dbReference type="FunFam" id="2.160.20.10:FF:000001">
    <property type="entry name" value="Pectinesterase"/>
    <property type="match status" value="1"/>
</dbReference>
<evidence type="ECO:0000256" key="6">
    <source>
        <dbReference type="PROSITE-ProRule" id="PRU10040"/>
    </source>
</evidence>
<gene>
    <name evidence="10" type="primary">PME36</name>
    <name evidence="10" type="ORF">QJS10_CPB20g01486</name>
</gene>
<evidence type="ECO:0000259" key="8">
    <source>
        <dbReference type="Pfam" id="PF01095"/>
    </source>
</evidence>